<dbReference type="EMBL" id="JAOG01000003">
    <property type="protein sequence ID" value="EUA54220.1"/>
    <property type="molecule type" value="Genomic_DNA"/>
</dbReference>
<accession>X8CG13</accession>
<protein>
    <submittedName>
        <fullName evidence="2">Uncharacterized protein</fullName>
    </submittedName>
</protein>
<gene>
    <name evidence="2" type="ORF">I550_5861</name>
</gene>
<evidence type="ECO:0000256" key="1">
    <source>
        <dbReference type="SAM" id="Phobius"/>
    </source>
</evidence>
<keyword evidence="1" id="KW-1133">Transmembrane helix</keyword>
<name>X8CG13_MYCIT</name>
<dbReference type="PATRIC" id="fig|1299331.3.peg.5728"/>
<evidence type="ECO:0000313" key="3">
    <source>
        <dbReference type="Proteomes" id="UP000020825"/>
    </source>
</evidence>
<keyword evidence="1" id="KW-0812">Transmembrane</keyword>
<proteinExistence type="predicted"/>
<organism evidence="2 3">
    <name type="scientific">Mycobacterium intracellulare 1956</name>
    <dbReference type="NCBI Taxonomy" id="1299331"/>
    <lineage>
        <taxon>Bacteria</taxon>
        <taxon>Bacillati</taxon>
        <taxon>Actinomycetota</taxon>
        <taxon>Actinomycetes</taxon>
        <taxon>Mycobacteriales</taxon>
        <taxon>Mycobacteriaceae</taxon>
        <taxon>Mycobacterium</taxon>
        <taxon>Mycobacterium avium complex (MAC)</taxon>
    </lineage>
</organism>
<reference evidence="2 3" key="1">
    <citation type="submission" date="2013-12" db="EMBL/GenBank/DDBJ databases">
        <authorList>
            <person name="Zelazny A."/>
            <person name="Olivier K."/>
            <person name="Holland S."/>
            <person name="Lenaerts A."/>
            <person name="Ordway D."/>
            <person name="DeGroote M.A."/>
            <person name="Parker T."/>
            <person name="Sizemore C."/>
            <person name="Tallon L.J."/>
            <person name="Sadzewicz L.K."/>
            <person name="Sengamalay N."/>
            <person name="Fraser C.M."/>
            <person name="Hine E."/>
            <person name="Shefchek K.A."/>
            <person name="Das S.P."/>
            <person name="Tettelin H."/>
        </authorList>
    </citation>
    <scope>NUCLEOTIDE SEQUENCE [LARGE SCALE GENOMIC DNA]</scope>
    <source>
        <strain evidence="2 3">1956</strain>
    </source>
</reference>
<sequence length="102" mass="11230">MISSSVRSGRNRRARNGRAATRALFVSVLALLLATGWVANHFVALMPVISGREHLSTATLDGIFGIYALGLLPGLLIAAARRTRWAGGQWRWRARPPPWRGR</sequence>
<dbReference type="AlphaFoldDB" id="X8CG13"/>
<comment type="caution">
    <text evidence="2">The sequence shown here is derived from an EMBL/GenBank/DDBJ whole genome shotgun (WGS) entry which is preliminary data.</text>
</comment>
<keyword evidence="1" id="KW-0472">Membrane</keyword>
<feature type="transmembrane region" description="Helical" evidence="1">
    <location>
        <begin position="63"/>
        <end position="81"/>
    </location>
</feature>
<evidence type="ECO:0000313" key="2">
    <source>
        <dbReference type="EMBL" id="EUA54220.1"/>
    </source>
</evidence>
<dbReference type="Proteomes" id="UP000020825">
    <property type="component" value="Unassembled WGS sequence"/>
</dbReference>
<feature type="transmembrane region" description="Helical" evidence="1">
    <location>
        <begin position="21"/>
        <end position="43"/>
    </location>
</feature>